<dbReference type="HOGENOM" id="CLU_1336617_0_0_6"/>
<dbReference type="Pfam" id="PF03692">
    <property type="entry name" value="CxxCxxCC"/>
    <property type="match status" value="1"/>
</dbReference>
<keyword evidence="2" id="KW-1185">Reference proteome</keyword>
<name>A4BD17_9GAMM</name>
<dbReference type="Proteomes" id="UP000005953">
    <property type="component" value="Unassembled WGS sequence"/>
</dbReference>
<comment type="caution">
    <text evidence="1">The sequence shown here is derived from an EMBL/GenBank/DDBJ whole genome shotgun (WGS) entry which is preliminary data.</text>
</comment>
<evidence type="ECO:0000313" key="2">
    <source>
        <dbReference type="Proteomes" id="UP000005953"/>
    </source>
</evidence>
<sequence length="205" mass="22527">MKTQINAGEFSQWLKDFIDTMKGRQSGNVPCGECVGCCTSSKFILVRPTDNAARTRIPDNLLFPAPGLPEGFDLLGYNEQGHCPMFIDGGCSIYPDRPETCRQYDCRVLAATGAETQDESDVMAERIDAWEFSYANDQSRRSAAAIKSAMEFLNGHAQSFPDGYVPPAASQRAALAVRVHETFLTSDTDDPQSIIATLVESYPVR</sequence>
<evidence type="ECO:0000313" key="1">
    <source>
        <dbReference type="EMBL" id="EAR10099.1"/>
    </source>
</evidence>
<dbReference type="EMBL" id="AAOE01000006">
    <property type="protein sequence ID" value="EAR10099.1"/>
    <property type="molecule type" value="Genomic_DNA"/>
</dbReference>
<dbReference type="STRING" id="314283.MED297_08421"/>
<dbReference type="RefSeq" id="WP_008045812.1">
    <property type="nucleotide sequence ID" value="NZ_CH724152.1"/>
</dbReference>
<accession>A4BD17</accession>
<dbReference type="InterPro" id="IPR005358">
    <property type="entry name" value="Puta_zinc/iron-chelating_dom"/>
</dbReference>
<dbReference type="OrthoDB" id="8807465at2"/>
<reference evidence="1 2" key="1">
    <citation type="submission" date="2006-02" db="EMBL/GenBank/DDBJ databases">
        <authorList>
            <person name="Pinhassi J."/>
            <person name="Pedros-Alio C."/>
            <person name="Ferriera S."/>
            <person name="Johnson J."/>
            <person name="Kravitz S."/>
            <person name="Halpern A."/>
            <person name="Remington K."/>
            <person name="Beeson K."/>
            <person name="Tran B."/>
            <person name="Rogers Y.-H."/>
            <person name="Friedman R."/>
            <person name="Venter J.C."/>
        </authorList>
    </citation>
    <scope>NUCLEOTIDE SEQUENCE [LARGE SCALE GENOMIC DNA]</scope>
    <source>
        <strain evidence="1 2">MED297</strain>
    </source>
</reference>
<evidence type="ECO:0008006" key="3">
    <source>
        <dbReference type="Google" id="ProtNLM"/>
    </source>
</evidence>
<organism evidence="1 2">
    <name type="scientific">Reinekea blandensis MED297</name>
    <dbReference type="NCBI Taxonomy" id="314283"/>
    <lineage>
        <taxon>Bacteria</taxon>
        <taxon>Pseudomonadati</taxon>
        <taxon>Pseudomonadota</taxon>
        <taxon>Gammaproteobacteria</taxon>
        <taxon>Oceanospirillales</taxon>
        <taxon>Saccharospirillaceae</taxon>
        <taxon>Reinekea</taxon>
    </lineage>
</organism>
<proteinExistence type="predicted"/>
<protein>
    <recommendedName>
        <fullName evidence="3">YkgJ family cysteine cluster protein</fullName>
    </recommendedName>
</protein>
<gene>
    <name evidence="1" type="ORF">MED297_08421</name>
</gene>
<dbReference type="AlphaFoldDB" id="A4BD17"/>